<sequence length="205" mass="21117">MTYDPVLCLASASPRRRELLATIGVAVEVRPVNIDETPRADEAAHDYVVRLAWEKALAGAPFSTLPILGADTAVVCDGAILGKPAGAEQAASMLRGLAGRAHEVLTGVAVSGPAGLLTACVATRVYLRAISETELAAYWATGEPADKAGGYAIQGLAAVFVERIEGSHSAVVGLPLFETANLLSQQGVLLWNGALPIGPSSCPMS</sequence>
<feature type="site" description="Important for substrate specificity" evidence="4">
    <location>
        <position position="15"/>
    </location>
</feature>
<dbReference type="GO" id="GO:0036221">
    <property type="term" value="F:UTP diphosphatase activity"/>
    <property type="evidence" value="ECO:0007669"/>
    <property type="project" value="RHEA"/>
</dbReference>
<keyword evidence="3 4" id="KW-0546">Nucleotide metabolism</keyword>
<keyword evidence="2 4" id="KW-0378">Hydrolase</keyword>
<proteinExistence type="inferred from homology"/>
<accession>A0A4R6HVS2</accession>
<comment type="subcellular location">
    <subcellularLocation>
        <location evidence="4">Cytoplasm</location>
    </subcellularLocation>
</comment>
<reference evidence="5 6" key="1">
    <citation type="submission" date="2019-03" db="EMBL/GenBank/DDBJ databases">
        <title>Freshwater and sediment microbial communities from various areas in North America, analyzing microbe dynamics in response to fracking.</title>
        <authorList>
            <person name="Lamendella R."/>
        </authorList>
    </citation>
    <scope>NUCLEOTIDE SEQUENCE [LARGE SCALE GENOMIC DNA]</scope>
    <source>
        <strain evidence="5 6">1_TX</strain>
    </source>
</reference>
<dbReference type="CDD" id="cd00555">
    <property type="entry name" value="Maf"/>
    <property type="match status" value="1"/>
</dbReference>
<feature type="site" description="Important for substrate specificity" evidence="4">
    <location>
        <position position="154"/>
    </location>
</feature>
<evidence type="ECO:0000256" key="1">
    <source>
        <dbReference type="ARBA" id="ARBA00001968"/>
    </source>
</evidence>
<dbReference type="NCBIfam" id="TIGR00172">
    <property type="entry name" value="maf"/>
    <property type="match status" value="1"/>
</dbReference>
<dbReference type="PIRSF" id="PIRSF006305">
    <property type="entry name" value="Maf"/>
    <property type="match status" value="1"/>
</dbReference>
<gene>
    <name evidence="5" type="ORF">DFO68_10447</name>
</gene>
<comment type="function">
    <text evidence="4">Nucleoside triphosphate pyrophosphatase that hydrolyzes dTTP and UTP. May have a dual role in cell division arrest and in preventing the incorporation of modified nucleotides into cellular nucleic acids.</text>
</comment>
<dbReference type="GO" id="GO:0036218">
    <property type="term" value="F:dTTP diphosphatase activity"/>
    <property type="evidence" value="ECO:0007669"/>
    <property type="project" value="RHEA"/>
</dbReference>
<evidence type="ECO:0000313" key="5">
    <source>
        <dbReference type="EMBL" id="TDO12535.1"/>
    </source>
</evidence>
<comment type="catalytic activity">
    <reaction evidence="4">
        <text>dTTP + H2O = dTMP + diphosphate + H(+)</text>
        <dbReference type="Rhea" id="RHEA:28534"/>
        <dbReference type="ChEBI" id="CHEBI:15377"/>
        <dbReference type="ChEBI" id="CHEBI:15378"/>
        <dbReference type="ChEBI" id="CHEBI:33019"/>
        <dbReference type="ChEBI" id="CHEBI:37568"/>
        <dbReference type="ChEBI" id="CHEBI:63528"/>
        <dbReference type="EC" id="3.6.1.9"/>
    </reaction>
</comment>
<evidence type="ECO:0000256" key="3">
    <source>
        <dbReference type="ARBA" id="ARBA00023080"/>
    </source>
</evidence>
<keyword evidence="4" id="KW-0963">Cytoplasm</keyword>
<dbReference type="InterPro" id="IPR003697">
    <property type="entry name" value="Maf-like"/>
</dbReference>
<evidence type="ECO:0000313" key="6">
    <source>
        <dbReference type="Proteomes" id="UP000295150"/>
    </source>
</evidence>
<dbReference type="AlphaFoldDB" id="A0A4R6HVS2"/>
<dbReference type="OrthoDB" id="9807767at2"/>
<dbReference type="InterPro" id="IPR029001">
    <property type="entry name" value="ITPase-like_fam"/>
</dbReference>
<comment type="similarity">
    <text evidence="4">Belongs to the Maf family. YhdE subfamily.</text>
</comment>
<comment type="caution">
    <text evidence="4">Lacks conserved residue(s) required for the propagation of feature annotation.</text>
</comment>
<dbReference type="HAMAP" id="MF_00528">
    <property type="entry name" value="Maf"/>
    <property type="match status" value="1"/>
</dbReference>
<evidence type="ECO:0000256" key="2">
    <source>
        <dbReference type="ARBA" id="ARBA00022801"/>
    </source>
</evidence>
<feature type="site" description="Important for substrate specificity" evidence="4">
    <location>
        <position position="72"/>
    </location>
</feature>
<organism evidence="5 6">
    <name type="scientific">Halomonas ventosae</name>
    <dbReference type="NCBI Taxonomy" id="229007"/>
    <lineage>
        <taxon>Bacteria</taxon>
        <taxon>Pseudomonadati</taxon>
        <taxon>Pseudomonadota</taxon>
        <taxon>Gammaproteobacteria</taxon>
        <taxon>Oceanospirillales</taxon>
        <taxon>Halomonadaceae</taxon>
        <taxon>Halomonas</taxon>
    </lineage>
</organism>
<keyword evidence="6" id="KW-1185">Reference proteome</keyword>
<feature type="active site" description="Proton acceptor" evidence="4">
    <location>
        <position position="71"/>
    </location>
</feature>
<evidence type="ECO:0000256" key="4">
    <source>
        <dbReference type="HAMAP-Rule" id="MF_00528"/>
    </source>
</evidence>
<dbReference type="Gene3D" id="3.90.950.10">
    <property type="match status" value="1"/>
</dbReference>
<dbReference type="EC" id="3.6.1.9" evidence="4"/>
<comment type="cofactor">
    <cofactor evidence="1 4">
        <name>a divalent metal cation</name>
        <dbReference type="ChEBI" id="CHEBI:60240"/>
    </cofactor>
</comment>
<dbReference type="EMBL" id="SNWH01000004">
    <property type="protein sequence ID" value="TDO12535.1"/>
    <property type="molecule type" value="Genomic_DNA"/>
</dbReference>
<dbReference type="GO" id="GO:0005737">
    <property type="term" value="C:cytoplasm"/>
    <property type="evidence" value="ECO:0007669"/>
    <property type="project" value="UniProtKB-SubCell"/>
</dbReference>
<dbReference type="Proteomes" id="UP000295150">
    <property type="component" value="Unassembled WGS sequence"/>
</dbReference>
<name>A0A4R6HVS2_9GAMM</name>
<comment type="catalytic activity">
    <reaction evidence="4">
        <text>UTP + H2O = UMP + diphosphate + H(+)</text>
        <dbReference type="Rhea" id="RHEA:29395"/>
        <dbReference type="ChEBI" id="CHEBI:15377"/>
        <dbReference type="ChEBI" id="CHEBI:15378"/>
        <dbReference type="ChEBI" id="CHEBI:33019"/>
        <dbReference type="ChEBI" id="CHEBI:46398"/>
        <dbReference type="ChEBI" id="CHEBI:57865"/>
        <dbReference type="EC" id="3.6.1.9"/>
    </reaction>
</comment>
<dbReference type="GO" id="GO:0009117">
    <property type="term" value="P:nucleotide metabolic process"/>
    <property type="evidence" value="ECO:0007669"/>
    <property type="project" value="UniProtKB-KW"/>
</dbReference>
<protein>
    <recommendedName>
        <fullName evidence="4">dTTP/UTP pyrophosphatase</fullName>
        <shortName evidence="4">dTTPase/UTPase</shortName>
        <ecNumber evidence="4">3.6.1.9</ecNumber>
    </recommendedName>
    <alternativeName>
        <fullName evidence="4">Nucleoside triphosphate pyrophosphatase</fullName>
    </alternativeName>
    <alternativeName>
        <fullName evidence="4">Nucleotide pyrophosphatase</fullName>
        <shortName evidence="4">Nucleotide PPase</shortName>
    </alternativeName>
</protein>
<comment type="caution">
    <text evidence="5">The sequence shown here is derived from an EMBL/GenBank/DDBJ whole genome shotgun (WGS) entry which is preliminary data.</text>
</comment>
<dbReference type="RefSeq" id="WP_133482491.1">
    <property type="nucleotide sequence ID" value="NZ_SNWH01000004.1"/>
</dbReference>
<dbReference type="PANTHER" id="PTHR43213">
    <property type="entry name" value="BIFUNCTIONAL DTTP/UTP PYROPHOSPHATASE/METHYLTRANSFERASE PROTEIN-RELATED"/>
    <property type="match status" value="1"/>
</dbReference>
<dbReference type="Pfam" id="PF02545">
    <property type="entry name" value="Maf"/>
    <property type="match status" value="1"/>
</dbReference>
<dbReference type="PANTHER" id="PTHR43213:SF5">
    <property type="entry name" value="BIFUNCTIONAL DTTP_UTP PYROPHOSPHATASE_METHYLTRANSFERASE PROTEIN-RELATED"/>
    <property type="match status" value="1"/>
</dbReference>
<dbReference type="SUPFAM" id="SSF52972">
    <property type="entry name" value="ITPase-like"/>
    <property type="match status" value="1"/>
</dbReference>